<accession>A0ABQ7QNA3</accession>
<reference evidence="2 3" key="1">
    <citation type="submission" date="2021-06" db="EMBL/GenBank/DDBJ databases">
        <title>A haploid diamondback moth (Plutella xylostella L.) genome assembly resolves 31 chromosomes and identifies a diamide resistance mutation.</title>
        <authorList>
            <person name="Ward C.M."/>
            <person name="Perry K.D."/>
            <person name="Baker G."/>
            <person name="Powis K."/>
            <person name="Heckel D.G."/>
            <person name="Baxter S.W."/>
        </authorList>
    </citation>
    <scope>NUCLEOTIDE SEQUENCE [LARGE SCALE GENOMIC DNA]</scope>
    <source>
        <strain evidence="2 3">LV</strain>
        <tissue evidence="2">Single pupa</tissue>
    </source>
</reference>
<dbReference type="Proteomes" id="UP000823941">
    <property type="component" value="Chromosome 12"/>
</dbReference>
<name>A0ABQ7QNA3_PLUXY</name>
<proteinExistence type="predicted"/>
<comment type="caution">
    <text evidence="2">The sequence shown here is derived from an EMBL/GenBank/DDBJ whole genome shotgun (WGS) entry which is preliminary data.</text>
</comment>
<organism evidence="2 3">
    <name type="scientific">Plutella xylostella</name>
    <name type="common">Diamondback moth</name>
    <name type="synonym">Plutella maculipennis</name>
    <dbReference type="NCBI Taxonomy" id="51655"/>
    <lineage>
        <taxon>Eukaryota</taxon>
        <taxon>Metazoa</taxon>
        <taxon>Ecdysozoa</taxon>
        <taxon>Arthropoda</taxon>
        <taxon>Hexapoda</taxon>
        <taxon>Insecta</taxon>
        <taxon>Pterygota</taxon>
        <taxon>Neoptera</taxon>
        <taxon>Endopterygota</taxon>
        <taxon>Lepidoptera</taxon>
        <taxon>Glossata</taxon>
        <taxon>Ditrysia</taxon>
        <taxon>Yponomeutoidea</taxon>
        <taxon>Plutellidae</taxon>
        <taxon>Plutella</taxon>
    </lineage>
</organism>
<evidence type="ECO:0000313" key="2">
    <source>
        <dbReference type="EMBL" id="KAG7306520.1"/>
    </source>
</evidence>
<protein>
    <submittedName>
        <fullName evidence="2">Uncharacterized protein</fullName>
    </submittedName>
</protein>
<evidence type="ECO:0000256" key="1">
    <source>
        <dbReference type="SAM" id="MobiDB-lite"/>
    </source>
</evidence>
<sequence>MRATPLYSPVHYTDHAGVRVVQECGPAQMCYTMNGAPPPPPPPPPPGPARPPATLHGGRAPKFSLTFRR</sequence>
<feature type="compositionally biased region" description="Pro residues" evidence="1">
    <location>
        <begin position="36"/>
        <end position="51"/>
    </location>
</feature>
<dbReference type="EMBL" id="JAHIBW010000012">
    <property type="protein sequence ID" value="KAG7306520.1"/>
    <property type="molecule type" value="Genomic_DNA"/>
</dbReference>
<gene>
    <name evidence="2" type="ORF">JYU34_009162</name>
</gene>
<feature type="region of interest" description="Disordered" evidence="1">
    <location>
        <begin position="33"/>
        <end position="69"/>
    </location>
</feature>
<keyword evidence="3" id="KW-1185">Reference proteome</keyword>
<evidence type="ECO:0000313" key="3">
    <source>
        <dbReference type="Proteomes" id="UP000823941"/>
    </source>
</evidence>